<organism evidence="1 2">
    <name type="scientific">Xenorhabdus beddingii</name>
    <dbReference type="NCBI Taxonomy" id="40578"/>
    <lineage>
        <taxon>Bacteria</taxon>
        <taxon>Pseudomonadati</taxon>
        <taxon>Pseudomonadota</taxon>
        <taxon>Gammaproteobacteria</taxon>
        <taxon>Enterobacterales</taxon>
        <taxon>Morganellaceae</taxon>
        <taxon>Xenorhabdus</taxon>
    </lineage>
</organism>
<evidence type="ECO:0000313" key="1">
    <source>
        <dbReference type="EMBL" id="OTA20900.1"/>
    </source>
</evidence>
<reference evidence="1 2" key="1">
    <citation type="submission" date="2017-01" db="EMBL/GenBank/DDBJ databases">
        <title>Deconstructing symbiosis and pathogenesis requirements using a combined genomic-metabolomic approach.</title>
        <authorList>
            <person name="Tobias N.J."/>
            <person name="Wolff H."/>
            <person name="Djahanschiri B."/>
            <person name="Ebersberger I."/>
            <person name="Bode H.B."/>
        </authorList>
    </citation>
    <scope>NUCLEOTIDE SEQUENCE [LARGE SCALE GENOMIC DNA]</scope>
    <source>
        <strain evidence="1 2">DSM 4764</strain>
    </source>
</reference>
<protein>
    <submittedName>
        <fullName evidence="1">Lysine transporter LysE</fullName>
    </submittedName>
</protein>
<comment type="caution">
    <text evidence="1">The sequence shown here is derived from an EMBL/GenBank/DDBJ whole genome shotgun (WGS) entry which is preliminary data.</text>
</comment>
<keyword evidence="2" id="KW-1185">Reference proteome</keyword>
<dbReference type="EMBL" id="MUBK01000006">
    <property type="protein sequence ID" value="OTA20900.1"/>
    <property type="molecule type" value="Genomic_DNA"/>
</dbReference>
<dbReference type="STRING" id="40578.Xbed_01159"/>
<accession>A0A1Y2SPB1</accession>
<evidence type="ECO:0000313" key="2">
    <source>
        <dbReference type="Proteomes" id="UP000194204"/>
    </source>
</evidence>
<dbReference type="AlphaFoldDB" id="A0A1Y2SPB1"/>
<gene>
    <name evidence="1" type="ORF">Xbed_01159</name>
</gene>
<proteinExistence type="predicted"/>
<dbReference type="Proteomes" id="UP000194204">
    <property type="component" value="Unassembled WGS sequence"/>
</dbReference>
<sequence length="61" mass="6830">MLVTDTLLAFTLAAALLTLTPGLDTALVLRTATVECLVLIYVDTYFTHHRLMMYVIGRLIF</sequence>
<name>A0A1Y2SPB1_9GAMM</name>